<evidence type="ECO:0000313" key="2">
    <source>
        <dbReference type="Proteomes" id="UP001146468"/>
    </source>
</evidence>
<reference evidence="1" key="1">
    <citation type="submission" date="2022-02" db="EMBL/GenBank/DDBJ databases">
        <title>Corynebacterium sp. from urogenital microbiome.</title>
        <authorList>
            <person name="Cappelli E.A."/>
            <person name="Ribeiro T.G."/>
            <person name="Peixe L."/>
        </authorList>
    </citation>
    <scope>NUCLEOTIDE SEQUENCE</scope>
    <source>
        <strain evidence="1">C8Ua_172</strain>
    </source>
</reference>
<evidence type="ECO:0008006" key="3">
    <source>
        <dbReference type="Google" id="ProtNLM"/>
    </source>
</evidence>
<dbReference type="SUPFAM" id="SSF47598">
    <property type="entry name" value="Ribbon-helix-helix"/>
    <property type="match status" value="1"/>
</dbReference>
<name>A0A9X3LT73_9CORY</name>
<evidence type="ECO:0000313" key="1">
    <source>
        <dbReference type="EMBL" id="MCZ9293801.1"/>
    </source>
</evidence>
<keyword evidence="2" id="KW-1185">Reference proteome</keyword>
<organism evidence="1 2">
    <name type="scientific">Corynebacterium meitnerae</name>
    <dbReference type="NCBI Taxonomy" id="2913498"/>
    <lineage>
        <taxon>Bacteria</taxon>
        <taxon>Bacillati</taxon>
        <taxon>Actinomycetota</taxon>
        <taxon>Actinomycetes</taxon>
        <taxon>Mycobacteriales</taxon>
        <taxon>Corynebacteriaceae</taxon>
        <taxon>Corynebacterium</taxon>
    </lineage>
</organism>
<dbReference type="AlphaFoldDB" id="A0A9X3LT73"/>
<accession>A0A9X3LT73</accession>
<dbReference type="RefSeq" id="WP_269965240.1">
    <property type="nucleotide sequence ID" value="NZ_JAKMUS010000005.1"/>
</dbReference>
<comment type="caution">
    <text evidence="1">The sequence shown here is derived from an EMBL/GenBank/DDBJ whole genome shotgun (WGS) entry which is preliminary data.</text>
</comment>
<dbReference type="EMBL" id="JAKMUS010000005">
    <property type="protein sequence ID" value="MCZ9293801.1"/>
    <property type="molecule type" value="Genomic_DNA"/>
</dbReference>
<dbReference type="GO" id="GO:0006355">
    <property type="term" value="P:regulation of DNA-templated transcription"/>
    <property type="evidence" value="ECO:0007669"/>
    <property type="project" value="InterPro"/>
</dbReference>
<sequence length="68" mass="7943">MAMNLRLTPEIDEKLEALAAMDGASKQQVISQLISERFERVDAREFAERELNAFFDARQDLMERLRDI</sequence>
<dbReference type="Proteomes" id="UP001146468">
    <property type="component" value="Unassembled WGS sequence"/>
</dbReference>
<dbReference type="InterPro" id="IPR010985">
    <property type="entry name" value="Ribbon_hlx_hlx"/>
</dbReference>
<proteinExistence type="predicted"/>
<protein>
    <recommendedName>
        <fullName evidence="3">Ribbon-helix-helix protein CopG domain-containing protein</fullName>
    </recommendedName>
</protein>
<gene>
    <name evidence="1" type="ORF">L8U60_04790</name>
</gene>